<sequence length="94" mass="9898">MASIRTYASSLAHFNQLSGSSASCSPSLDSTAQFCQLTAISRPFPFTDTTPILNTAPVTSQPITSAALSQRHALLSPHSAEEASPSRTPISETF</sequence>
<protein>
    <submittedName>
        <fullName evidence="2">Uncharacterized protein</fullName>
    </submittedName>
</protein>
<gene>
    <name evidence="2" type="ORF">B0T18DRAFT_3165</name>
</gene>
<feature type="region of interest" description="Disordered" evidence="1">
    <location>
        <begin position="74"/>
        <end position="94"/>
    </location>
</feature>
<evidence type="ECO:0000256" key="1">
    <source>
        <dbReference type="SAM" id="MobiDB-lite"/>
    </source>
</evidence>
<accession>A0AA40F825</accession>
<evidence type="ECO:0000313" key="3">
    <source>
        <dbReference type="Proteomes" id="UP001172155"/>
    </source>
</evidence>
<proteinExistence type="predicted"/>
<dbReference type="Proteomes" id="UP001172155">
    <property type="component" value="Unassembled WGS sequence"/>
</dbReference>
<organism evidence="2 3">
    <name type="scientific">Schizothecium vesticola</name>
    <dbReference type="NCBI Taxonomy" id="314040"/>
    <lineage>
        <taxon>Eukaryota</taxon>
        <taxon>Fungi</taxon>
        <taxon>Dikarya</taxon>
        <taxon>Ascomycota</taxon>
        <taxon>Pezizomycotina</taxon>
        <taxon>Sordariomycetes</taxon>
        <taxon>Sordariomycetidae</taxon>
        <taxon>Sordariales</taxon>
        <taxon>Schizotheciaceae</taxon>
        <taxon>Schizothecium</taxon>
    </lineage>
</organism>
<name>A0AA40F825_9PEZI</name>
<evidence type="ECO:0000313" key="2">
    <source>
        <dbReference type="EMBL" id="KAK0752845.1"/>
    </source>
</evidence>
<dbReference type="AlphaFoldDB" id="A0AA40F825"/>
<dbReference type="EMBL" id="JAUKUD010000001">
    <property type="protein sequence ID" value="KAK0752845.1"/>
    <property type="molecule type" value="Genomic_DNA"/>
</dbReference>
<keyword evidence="3" id="KW-1185">Reference proteome</keyword>
<reference evidence="2" key="1">
    <citation type="submission" date="2023-06" db="EMBL/GenBank/DDBJ databases">
        <title>Genome-scale phylogeny and comparative genomics of the fungal order Sordariales.</title>
        <authorList>
            <consortium name="Lawrence Berkeley National Laboratory"/>
            <person name="Hensen N."/>
            <person name="Bonometti L."/>
            <person name="Westerberg I."/>
            <person name="Brannstrom I.O."/>
            <person name="Guillou S."/>
            <person name="Cros-Aarteil S."/>
            <person name="Calhoun S."/>
            <person name="Haridas S."/>
            <person name="Kuo A."/>
            <person name="Mondo S."/>
            <person name="Pangilinan J."/>
            <person name="Riley R."/>
            <person name="LaButti K."/>
            <person name="Andreopoulos B."/>
            <person name="Lipzen A."/>
            <person name="Chen C."/>
            <person name="Yanf M."/>
            <person name="Daum C."/>
            <person name="Ng V."/>
            <person name="Clum A."/>
            <person name="Steindorff A."/>
            <person name="Ohm R."/>
            <person name="Martin F."/>
            <person name="Silar P."/>
            <person name="Natvig D."/>
            <person name="Lalanne C."/>
            <person name="Gautier V."/>
            <person name="Ament-velasquez S.L."/>
            <person name="Kruys A."/>
            <person name="Hutchinson M.I."/>
            <person name="Powell A.J."/>
            <person name="Barry K."/>
            <person name="Miller A.N."/>
            <person name="Grigoriev I.V."/>
            <person name="Debuchy R."/>
            <person name="Gladieux P."/>
            <person name="Thoren M.H."/>
            <person name="Johannesson H."/>
        </authorList>
    </citation>
    <scope>NUCLEOTIDE SEQUENCE</scope>
    <source>
        <strain evidence="2">SMH3187-1</strain>
    </source>
</reference>
<dbReference type="PROSITE" id="PS51257">
    <property type="entry name" value="PROKAR_LIPOPROTEIN"/>
    <property type="match status" value="1"/>
</dbReference>
<comment type="caution">
    <text evidence="2">The sequence shown here is derived from an EMBL/GenBank/DDBJ whole genome shotgun (WGS) entry which is preliminary data.</text>
</comment>
<feature type="compositionally biased region" description="Polar residues" evidence="1">
    <location>
        <begin position="85"/>
        <end position="94"/>
    </location>
</feature>